<evidence type="ECO:0000313" key="3">
    <source>
        <dbReference type="Proteomes" id="UP001595829"/>
    </source>
</evidence>
<gene>
    <name evidence="2" type="ORF">ACFPM3_16570</name>
</gene>
<evidence type="ECO:0000313" key="2">
    <source>
        <dbReference type="EMBL" id="MFC5023755.1"/>
    </source>
</evidence>
<protein>
    <submittedName>
        <fullName evidence="2">Pentapeptide repeat-containing protein</fullName>
    </submittedName>
</protein>
<evidence type="ECO:0000256" key="1">
    <source>
        <dbReference type="SAM" id="MobiDB-lite"/>
    </source>
</evidence>
<reference evidence="3" key="1">
    <citation type="journal article" date="2019" name="Int. J. Syst. Evol. Microbiol.">
        <title>The Global Catalogue of Microorganisms (GCM) 10K type strain sequencing project: providing services to taxonomists for standard genome sequencing and annotation.</title>
        <authorList>
            <consortium name="The Broad Institute Genomics Platform"/>
            <consortium name="The Broad Institute Genome Sequencing Center for Infectious Disease"/>
            <person name="Wu L."/>
            <person name="Ma J."/>
        </authorList>
    </citation>
    <scope>NUCLEOTIDE SEQUENCE [LARGE SCALE GENOMIC DNA]</scope>
    <source>
        <strain evidence="3">CGMCC 4.1648</strain>
    </source>
</reference>
<dbReference type="RefSeq" id="WP_345687744.1">
    <property type="nucleotide sequence ID" value="NZ_BAABIT010000001.1"/>
</dbReference>
<feature type="compositionally biased region" description="Basic and acidic residues" evidence="1">
    <location>
        <begin position="1"/>
        <end position="11"/>
    </location>
</feature>
<proteinExistence type="predicted"/>
<accession>A0ABV9XHW4</accession>
<dbReference type="EMBL" id="JBHSJD010000011">
    <property type="protein sequence ID" value="MFC5023755.1"/>
    <property type="molecule type" value="Genomic_DNA"/>
</dbReference>
<comment type="caution">
    <text evidence="2">The sequence shown here is derived from an EMBL/GenBank/DDBJ whole genome shotgun (WGS) entry which is preliminary data.</text>
</comment>
<dbReference type="InterPro" id="IPR051082">
    <property type="entry name" value="Pentapeptide-BTB/POZ_domain"/>
</dbReference>
<name>A0ABV9XHW4_9ACTN</name>
<dbReference type="Gene3D" id="2.160.20.80">
    <property type="entry name" value="E3 ubiquitin-protein ligase SopA"/>
    <property type="match status" value="1"/>
</dbReference>
<dbReference type="PANTHER" id="PTHR14136:SF17">
    <property type="entry name" value="BTB_POZ DOMAIN-CONTAINING PROTEIN KCTD9"/>
    <property type="match status" value="1"/>
</dbReference>
<dbReference type="InterPro" id="IPR001646">
    <property type="entry name" value="5peptide_repeat"/>
</dbReference>
<dbReference type="PANTHER" id="PTHR14136">
    <property type="entry name" value="BTB_POZ DOMAIN-CONTAINING PROTEIN KCTD9"/>
    <property type="match status" value="1"/>
</dbReference>
<feature type="region of interest" description="Disordered" evidence="1">
    <location>
        <begin position="1"/>
        <end position="47"/>
    </location>
</feature>
<dbReference type="SUPFAM" id="SSF141571">
    <property type="entry name" value="Pentapeptide repeat-like"/>
    <property type="match status" value="1"/>
</dbReference>
<dbReference type="Pfam" id="PF00805">
    <property type="entry name" value="Pentapeptide"/>
    <property type="match status" value="1"/>
</dbReference>
<sequence length="329" mass="35084">MPAPRDTRDTPRAGTGAGSRPASGPDTGRDEPRGDELRGDELRGDELRGDELRGDELRGDCGSCFGLCCVALPFTASADFAVDKPAGEPCANLDAEFRCGIHTRLRDRGFQGCTVYDCFGAGQKVSQVTFGGRDWRSAPGTAREMFAVFPVVRQLHELLWYLTEALALKPARALHGELRALRDETERMTLLSPAELSGLDVARHRQAVGDLLLRVSERVRAGVPGGTGKRKNRRGADLMGARLKDADLRGAHLRGAYLIGADLTGADLRQADLLGADLRGARLAGADLTGAFFLTQPQVDAALGDARTKLSAALTRPAHWSGAQDGTGA</sequence>
<dbReference type="Proteomes" id="UP001595829">
    <property type="component" value="Unassembled WGS sequence"/>
</dbReference>
<organism evidence="2 3">
    <name type="scientific">Streptomyces coeruleoprunus</name>
    <dbReference type="NCBI Taxonomy" id="285563"/>
    <lineage>
        <taxon>Bacteria</taxon>
        <taxon>Bacillati</taxon>
        <taxon>Actinomycetota</taxon>
        <taxon>Actinomycetes</taxon>
        <taxon>Kitasatosporales</taxon>
        <taxon>Streptomycetaceae</taxon>
        <taxon>Streptomyces</taxon>
    </lineage>
</organism>
<feature type="compositionally biased region" description="Basic and acidic residues" evidence="1">
    <location>
        <begin position="27"/>
        <end position="47"/>
    </location>
</feature>
<keyword evidence="3" id="KW-1185">Reference proteome</keyword>